<name>A0A1G2H3Q5_9BACT</name>
<keyword evidence="3" id="KW-0732">Signal</keyword>
<dbReference type="Pfam" id="PF18884">
    <property type="entry name" value="TSP3_bac"/>
    <property type="match status" value="2"/>
</dbReference>
<evidence type="ECO:0000256" key="3">
    <source>
        <dbReference type="ARBA" id="ARBA00022729"/>
    </source>
</evidence>
<comment type="subcellular location">
    <subcellularLocation>
        <location evidence="1">Secreted</location>
    </subcellularLocation>
</comment>
<dbReference type="EMBL" id="MHOB01000033">
    <property type="protein sequence ID" value="OGZ57102.1"/>
    <property type="molecule type" value="Genomic_DNA"/>
</dbReference>
<accession>A0A1G2H3Q5</accession>
<feature type="compositionally biased region" description="Basic and acidic residues" evidence="5">
    <location>
        <begin position="35"/>
        <end position="49"/>
    </location>
</feature>
<evidence type="ECO:0000313" key="6">
    <source>
        <dbReference type="EMBL" id="OGZ57102.1"/>
    </source>
</evidence>
<feature type="compositionally biased region" description="Basic and acidic residues" evidence="5">
    <location>
        <begin position="78"/>
        <end position="94"/>
    </location>
</feature>
<keyword evidence="2" id="KW-0964">Secreted</keyword>
<sequence length="317" mass="35571">MPTKKFIVVAGSAFVAVGLLWIGSSSDAIKTPERKISAQVERDESKDSDGDGLADWEENLQGTDVYNPDSDGDGLNDNEEKTLNDQASETKDKTPSLTNTYLKTLEDFFRSRVGEDGTIRRDSLEIDPRTKELVVKNLATDTKEYLSRQRYSAENIKTSSEQTLRNYFNETGTVLAKYFSGPELQSRLVLIKDFENYTKDNTSGEKNFISIKSRMQLQKTLFEKGGRELNEIAVPKGAEHVQAELLNIFAGTTESFGQLAAFEEDPLLGYIGAINYRNSVRESAKFLENVKKLFDENKLAFEKSEGGAFLQTFTEKL</sequence>
<feature type="region of interest" description="Disordered" evidence="5">
    <location>
        <begin position="35"/>
        <end position="95"/>
    </location>
</feature>
<evidence type="ECO:0000256" key="5">
    <source>
        <dbReference type="SAM" id="MobiDB-lite"/>
    </source>
</evidence>
<proteinExistence type="predicted"/>
<evidence type="ECO:0000256" key="2">
    <source>
        <dbReference type="ARBA" id="ARBA00022525"/>
    </source>
</evidence>
<organism evidence="6 7">
    <name type="scientific">Candidatus Ryanbacteria bacterium RIFCSPLOWO2_12_FULL_47_9c</name>
    <dbReference type="NCBI Taxonomy" id="1802131"/>
    <lineage>
        <taxon>Bacteria</taxon>
        <taxon>Candidatus Ryaniibacteriota</taxon>
    </lineage>
</organism>
<dbReference type="InterPro" id="IPR059100">
    <property type="entry name" value="TSP3_bac"/>
</dbReference>
<protein>
    <recommendedName>
        <fullName evidence="8">Thrombospondin type 3 repeat superfamily protein</fullName>
    </recommendedName>
</protein>
<comment type="caution">
    <text evidence="6">The sequence shown here is derived from an EMBL/GenBank/DDBJ whole genome shotgun (WGS) entry which is preliminary data.</text>
</comment>
<dbReference type="AlphaFoldDB" id="A0A1G2H3Q5"/>
<evidence type="ECO:0000313" key="7">
    <source>
        <dbReference type="Proteomes" id="UP000178996"/>
    </source>
</evidence>
<keyword evidence="4" id="KW-0106">Calcium</keyword>
<evidence type="ECO:0008006" key="8">
    <source>
        <dbReference type="Google" id="ProtNLM"/>
    </source>
</evidence>
<gene>
    <name evidence="6" type="ORF">A3G60_01715</name>
</gene>
<evidence type="ECO:0000256" key="1">
    <source>
        <dbReference type="ARBA" id="ARBA00004613"/>
    </source>
</evidence>
<evidence type="ECO:0000256" key="4">
    <source>
        <dbReference type="ARBA" id="ARBA00022837"/>
    </source>
</evidence>
<dbReference type="Proteomes" id="UP000178996">
    <property type="component" value="Unassembled WGS sequence"/>
</dbReference>
<reference evidence="6 7" key="1">
    <citation type="journal article" date="2016" name="Nat. Commun.">
        <title>Thousands of microbial genomes shed light on interconnected biogeochemical processes in an aquifer system.</title>
        <authorList>
            <person name="Anantharaman K."/>
            <person name="Brown C.T."/>
            <person name="Hug L.A."/>
            <person name="Sharon I."/>
            <person name="Castelle C.J."/>
            <person name="Probst A.J."/>
            <person name="Thomas B.C."/>
            <person name="Singh A."/>
            <person name="Wilkins M.J."/>
            <person name="Karaoz U."/>
            <person name="Brodie E.L."/>
            <person name="Williams K.H."/>
            <person name="Hubbard S.S."/>
            <person name="Banfield J.F."/>
        </authorList>
    </citation>
    <scope>NUCLEOTIDE SEQUENCE [LARGE SCALE GENOMIC DNA]</scope>
</reference>